<proteinExistence type="inferred from homology"/>
<evidence type="ECO:0000256" key="10">
    <source>
        <dbReference type="ARBA" id="ARBA00023310"/>
    </source>
</evidence>
<evidence type="ECO:0000256" key="5">
    <source>
        <dbReference type="ARBA" id="ARBA00022692"/>
    </source>
</evidence>
<organism evidence="18 19">
    <name type="scientific">Rufibacter tibetensis</name>
    <dbReference type="NCBI Taxonomy" id="512763"/>
    <lineage>
        <taxon>Bacteria</taxon>
        <taxon>Pseudomonadati</taxon>
        <taxon>Bacteroidota</taxon>
        <taxon>Cytophagia</taxon>
        <taxon>Cytophagales</taxon>
        <taxon>Hymenobacteraceae</taxon>
        <taxon>Rufibacter</taxon>
    </lineage>
</organism>
<dbReference type="NCBIfam" id="NF011041">
    <property type="entry name" value="PRK14471.1"/>
    <property type="match status" value="1"/>
</dbReference>
<evidence type="ECO:0000256" key="9">
    <source>
        <dbReference type="ARBA" id="ARBA00023136"/>
    </source>
</evidence>
<evidence type="ECO:0000313" key="19">
    <source>
        <dbReference type="Proteomes" id="UP000061382"/>
    </source>
</evidence>
<keyword evidence="17" id="KW-0175">Coiled coil</keyword>
<keyword evidence="9 15" id="KW-0472">Membrane</keyword>
<evidence type="ECO:0000313" key="18">
    <source>
        <dbReference type="EMBL" id="ALI99199.1"/>
    </source>
</evidence>
<reference evidence="18 19" key="1">
    <citation type="submission" date="2015-08" db="EMBL/GenBank/DDBJ databases">
        <title>Complete genome sequence of Rufibacter tibetensis strain 1351t, a radiation-resistant bacterium from tibet plateau.</title>
        <authorList>
            <person name="Dai J."/>
        </authorList>
    </citation>
    <scope>NUCLEOTIDE SEQUENCE [LARGE SCALE GENOMIC DNA]</scope>
    <source>
        <strain evidence="18 19">1351</strain>
    </source>
</reference>
<dbReference type="PANTHER" id="PTHR33445">
    <property type="entry name" value="ATP SYNTHASE SUBUNIT B', CHLOROPLASTIC"/>
    <property type="match status" value="1"/>
</dbReference>
<dbReference type="GO" id="GO:0046933">
    <property type="term" value="F:proton-transporting ATP synthase activity, rotational mechanism"/>
    <property type="evidence" value="ECO:0007669"/>
    <property type="project" value="UniProtKB-UniRule"/>
</dbReference>
<keyword evidence="5 15" id="KW-0812">Transmembrane</keyword>
<dbReference type="PATRIC" id="fig|512763.3.peg.2140"/>
<dbReference type="SUPFAM" id="SSF81573">
    <property type="entry name" value="F1F0 ATP synthase subunit B, membrane domain"/>
    <property type="match status" value="1"/>
</dbReference>
<dbReference type="Gene3D" id="1.20.5.620">
    <property type="entry name" value="F1F0 ATP synthase subunit B, membrane domain"/>
    <property type="match status" value="1"/>
</dbReference>
<name>A0A0P0CXR6_9BACT</name>
<dbReference type="PANTHER" id="PTHR33445:SF1">
    <property type="entry name" value="ATP SYNTHASE SUBUNIT B"/>
    <property type="match status" value="1"/>
</dbReference>
<evidence type="ECO:0000256" key="6">
    <source>
        <dbReference type="ARBA" id="ARBA00022781"/>
    </source>
</evidence>
<keyword evidence="4 15" id="KW-0138">CF(0)</keyword>
<evidence type="ECO:0000256" key="8">
    <source>
        <dbReference type="ARBA" id="ARBA00023065"/>
    </source>
</evidence>
<keyword evidence="8 15" id="KW-0406">Ion transport</keyword>
<dbReference type="OrthoDB" id="9795289at2"/>
<evidence type="ECO:0000256" key="1">
    <source>
        <dbReference type="ARBA" id="ARBA00005513"/>
    </source>
</evidence>
<comment type="function">
    <text evidence="12">Component of the F(0) channel, it forms part of the peripheral stalk, linking F(1) to F(0). The b'-subunit is a diverged and duplicated form of b found in plants and photosynthetic bacteria.</text>
</comment>
<evidence type="ECO:0000256" key="11">
    <source>
        <dbReference type="ARBA" id="ARBA00025198"/>
    </source>
</evidence>
<dbReference type="HAMAP" id="MF_01398">
    <property type="entry name" value="ATP_synth_b_bprime"/>
    <property type="match status" value="1"/>
</dbReference>
<dbReference type="GO" id="GO:0012505">
    <property type="term" value="C:endomembrane system"/>
    <property type="evidence" value="ECO:0007669"/>
    <property type="project" value="UniProtKB-SubCell"/>
</dbReference>
<dbReference type="Proteomes" id="UP000061382">
    <property type="component" value="Chromosome"/>
</dbReference>
<evidence type="ECO:0000256" key="3">
    <source>
        <dbReference type="ARBA" id="ARBA00022475"/>
    </source>
</evidence>
<evidence type="ECO:0000256" key="16">
    <source>
        <dbReference type="RuleBase" id="RU003848"/>
    </source>
</evidence>
<dbReference type="KEGG" id="rti:DC20_09700"/>
<dbReference type="InterPro" id="IPR002146">
    <property type="entry name" value="ATP_synth_b/b'su_bac/chlpt"/>
</dbReference>
<dbReference type="GO" id="GO:0046961">
    <property type="term" value="F:proton-transporting ATPase activity, rotational mechanism"/>
    <property type="evidence" value="ECO:0007669"/>
    <property type="project" value="TreeGrafter"/>
</dbReference>
<feature type="coiled-coil region" evidence="17">
    <location>
        <begin position="35"/>
        <end position="83"/>
    </location>
</feature>
<dbReference type="Pfam" id="PF00430">
    <property type="entry name" value="ATP-synt_B"/>
    <property type="match status" value="1"/>
</dbReference>
<comment type="subunit">
    <text evidence="13">F-type ATPases have 2 components, F(1) - the catalytic core - and F(0) - the membrane proton channel. F(1) has five subunits: alpha(3), beta(3), gamma(1), delta(1), epsilon(1). F(0) has four main subunits: a(1), b(2) and c(10-14). The alpha and beta chains form an alternating ring which encloses part of the gamma chain. F(1) is attached to F(0) by a central stalk formed by the gamma and epsilon chains, while a peripheral stalk is formed by the delta and b chains.</text>
</comment>
<dbReference type="CDD" id="cd06503">
    <property type="entry name" value="ATP-synt_Fo_b"/>
    <property type="match status" value="1"/>
</dbReference>
<keyword evidence="2 15" id="KW-0813">Transport</keyword>
<keyword evidence="6 15" id="KW-0375">Hydrogen ion transport</keyword>
<keyword evidence="7 15" id="KW-1133">Transmembrane helix</keyword>
<evidence type="ECO:0000256" key="7">
    <source>
        <dbReference type="ARBA" id="ARBA00022989"/>
    </source>
</evidence>
<evidence type="ECO:0000256" key="13">
    <source>
        <dbReference type="ARBA" id="ARBA00026054"/>
    </source>
</evidence>
<keyword evidence="10 15" id="KW-0066">ATP synthesis</keyword>
<feature type="transmembrane region" description="Helical" evidence="15">
    <location>
        <begin position="12"/>
        <end position="31"/>
    </location>
</feature>
<gene>
    <name evidence="15" type="primary">atpF</name>
    <name evidence="18" type="ORF">DC20_09700</name>
</gene>
<dbReference type="GO" id="GO:0016787">
    <property type="term" value="F:hydrolase activity"/>
    <property type="evidence" value="ECO:0007669"/>
    <property type="project" value="UniProtKB-KW"/>
</dbReference>
<comment type="subunit">
    <text evidence="15">F-type ATPases have 2 components, F(1) - the catalytic core - and F(0) - the membrane proton channel. F(1) has five subunits: alpha(3), beta(3), gamma(1), delta(1), epsilon(1). F(0) has three main subunits: a(1), b(2) and c(10-14). The alpha and beta chains form an alternating ring which encloses part of the gamma chain. F(1) is attached to F(0) by a central stalk formed by the gamma and epsilon chains, while a peripheral stalk is formed by the delta and b chains.</text>
</comment>
<keyword evidence="18" id="KW-0378">Hydrolase</keyword>
<dbReference type="GO" id="GO:0005886">
    <property type="term" value="C:plasma membrane"/>
    <property type="evidence" value="ECO:0007669"/>
    <property type="project" value="UniProtKB-SubCell"/>
</dbReference>
<comment type="similarity">
    <text evidence="1 15 16">Belongs to the ATPase B chain family.</text>
</comment>
<evidence type="ECO:0000256" key="15">
    <source>
        <dbReference type="HAMAP-Rule" id="MF_01398"/>
    </source>
</evidence>
<accession>A0A0P0CXR6</accession>
<evidence type="ECO:0000256" key="14">
    <source>
        <dbReference type="ARBA" id="ARBA00037847"/>
    </source>
</evidence>
<sequence length="165" mass="18641">MNPLVTPSIGLLFWQVVTFLVVLLLLSKFAWKPIMKALREREENIDAALSMAEKAKLEMQALKADNERLLHEARAERERILKEATDAATHLVENARAKANEEGQRMIEQARVSIVNEKKAALTEVKNLAATLSIDIAEKLIRRELQDAQAQQALVRSYLQETPLS</sequence>
<dbReference type="InterPro" id="IPR005864">
    <property type="entry name" value="ATP_synth_F0_bsu_bac"/>
</dbReference>
<keyword evidence="3 15" id="KW-1003">Cell membrane</keyword>
<dbReference type="EMBL" id="CP012643">
    <property type="protein sequence ID" value="ALI99199.1"/>
    <property type="molecule type" value="Genomic_DNA"/>
</dbReference>
<dbReference type="GO" id="GO:0045259">
    <property type="term" value="C:proton-transporting ATP synthase complex"/>
    <property type="evidence" value="ECO:0007669"/>
    <property type="project" value="UniProtKB-KW"/>
</dbReference>
<protein>
    <recommendedName>
        <fullName evidence="15">ATP synthase subunit b</fullName>
    </recommendedName>
    <alternativeName>
        <fullName evidence="15">ATP synthase F(0) sector subunit b</fullName>
    </alternativeName>
    <alternativeName>
        <fullName evidence="15">ATPase subunit I</fullName>
    </alternativeName>
    <alternativeName>
        <fullName evidence="15">F-type ATPase subunit b</fullName>
        <shortName evidence="15">F-ATPase subunit b</shortName>
    </alternativeName>
</protein>
<comment type="function">
    <text evidence="11 15">F(1)F(0) ATP synthase produces ATP from ADP in the presence of a proton or sodium gradient. F-type ATPases consist of two structural domains, F(1) containing the extramembraneous catalytic core and F(0) containing the membrane proton channel, linked together by a central stalk and a peripheral stalk. During catalysis, ATP synthesis in the catalytic domain of F(1) is coupled via a rotary mechanism of the central stalk subunits to proton translocation.</text>
</comment>
<evidence type="ECO:0000256" key="2">
    <source>
        <dbReference type="ARBA" id="ARBA00022448"/>
    </source>
</evidence>
<dbReference type="RefSeq" id="WP_062543654.1">
    <property type="nucleotide sequence ID" value="NZ_CP012643.1"/>
</dbReference>
<evidence type="ECO:0000256" key="12">
    <source>
        <dbReference type="ARBA" id="ARBA00025614"/>
    </source>
</evidence>
<dbReference type="NCBIfam" id="TIGR01144">
    <property type="entry name" value="ATP_synt_b"/>
    <property type="match status" value="1"/>
</dbReference>
<evidence type="ECO:0000256" key="17">
    <source>
        <dbReference type="SAM" id="Coils"/>
    </source>
</evidence>
<comment type="subcellular location">
    <subcellularLocation>
        <location evidence="15">Cell membrane</location>
        <topology evidence="15">Single-pass membrane protein</topology>
    </subcellularLocation>
    <subcellularLocation>
        <location evidence="14">Endomembrane system</location>
        <topology evidence="14">Single-pass membrane protein</topology>
    </subcellularLocation>
</comment>
<evidence type="ECO:0000256" key="4">
    <source>
        <dbReference type="ARBA" id="ARBA00022547"/>
    </source>
</evidence>
<keyword evidence="19" id="KW-1185">Reference proteome</keyword>
<dbReference type="InterPro" id="IPR050059">
    <property type="entry name" value="ATP_synthase_B_chain"/>
</dbReference>
<dbReference type="AlphaFoldDB" id="A0A0P0CXR6"/>
<dbReference type="InterPro" id="IPR028987">
    <property type="entry name" value="ATP_synth_B-like_membr_sf"/>
</dbReference>
<dbReference type="STRING" id="512763.DC20_09700"/>